<dbReference type="PANTHER" id="PTHR13789">
    <property type="entry name" value="MONOOXYGENASE"/>
    <property type="match status" value="1"/>
</dbReference>
<dbReference type="InterPro" id="IPR036188">
    <property type="entry name" value="FAD/NAD-bd_sf"/>
</dbReference>
<evidence type="ECO:0000256" key="6">
    <source>
        <dbReference type="SAM" id="SignalP"/>
    </source>
</evidence>
<dbReference type="PANTHER" id="PTHR13789:SF238">
    <property type="entry name" value="PUTATIVE (AFU_ORTHOLOGUE AFUA_2G01680)-RELATED"/>
    <property type="match status" value="1"/>
</dbReference>
<dbReference type="EMBL" id="MU006806">
    <property type="protein sequence ID" value="KAF2635499.1"/>
    <property type="molecule type" value="Genomic_DNA"/>
</dbReference>
<dbReference type="FunFam" id="3.50.50.60:FF:000115">
    <property type="entry name" value="Salicylate hydroxylase, putative"/>
    <property type="match status" value="1"/>
</dbReference>
<sequence>MATKLTIIIVGAGLSGLSASIQCALSGHEVIVLEAAKELAEIGAGLQLTPNATRLLTSWGVYDLLPDPCEPSTCTVYDYTGRTLAHETRFGANCRRKYGAPFADVHRVDLQQALVRRAREVGVRVVLGARVVGLDLDGCVDEDDSGQGNDGKKKEKRKCAQITTLTNSTYTADLVVAADGLWSTCRSIFLGHIDPPLPTGDLAYRIVLRADQIVDEDLRDMVRTPGLRFWIGEDAHVVAYSLRGGDLLNVVLLVPDDLGEGVSKGVGDLGEMRKRFEGWDGVLTRLLHQVPTVTKWKLMHRPPLPTWLSRSSNLVLIGDACHPMLPYLAQGANSSIEDGAVLGLLLSPSSNPGFRSGDDLPDALALFERLRKERGERIARETWGQRRDFHLGDAERGERDSVFAAWLGRSEELENGGLGRGVGFPSRWTCPVAQRWLFGYDAVEEVRVAVGGGEK</sequence>
<evidence type="ECO:0000256" key="4">
    <source>
        <dbReference type="ARBA" id="ARBA00023002"/>
    </source>
</evidence>
<dbReference type="Pfam" id="PF01494">
    <property type="entry name" value="FAD_binding_3"/>
    <property type="match status" value="1"/>
</dbReference>
<evidence type="ECO:0000313" key="8">
    <source>
        <dbReference type="EMBL" id="KAF2635499.1"/>
    </source>
</evidence>
<dbReference type="AlphaFoldDB" id="A0A6A6RJ07"/>
<keyword evidence="9" id="KW-1185">Reference proteome</keyword>
<evidence type="ECO:0000256" key="5">
    <source>
        <dbReference type="ARBA" id="ARBA00023033"/>
    </source>
</evidence>
<dbReference type="GO" id="GO:0004497">
    <property type="term" value="F:monooxygenase activity"/>
    <property type="evidence" value="ECO:0007669"/>
    <property type="project" value="UniProtKB-KW"/>
</dbReference>
<dbReference type="Proteomes" id="UP000799753">
    <property type="component" value="Unassembled WGS sequence"/>
</dbReference>
<dbReference type="InterPro" id="IPR050493">
    <property type="entry name" value="FAD-dep_Monooxygenase_BioMet"/>
</dbReference>
<keyword evidence="3" id="KW-0274">FAD</keyword>
<keyword evidence="6" id="KW-0732">Signal</keyword>
<evidence type="ECO:0000256" key="3">
    <source>
        <dbReference type="ARBA" id="ARBA00022827"/>
    </source>
</evidence>
<feature type="chain" id="PRO_5025500851" evidence="6">
    <location>
        <begin position="20"/>
        <end position="455"/>
    </location>
</feature>
<evidence type="ECO:0000313" key="9">
    <source>
        <dbReference type="Proteomes" id="UP000799753"/>
    </source>
</evidence>
<accession>A0A6A6RJ07</accession>
<proteinExistence type="inferred from homology"/>
<name>A0A6A6RJ07_9PLEO</name>
<gene>
    <name evidence="8" type="ORF">P280DRAFT_193445</name>
</gene>
<keyword evidence="2" id="KW-0285">Flavoprotein</keyword>
<evidence type="ECO:0000259" key="7">
    <source>
        <dbReference type="Pfam" id="PF01494"/>
    </source>
</evidence>
<reference evidence="8" key="1">
    <citation type="journal article" date="2020" name="Stud. Mycol.">
        <title>101 Dothideomycetes genomes: a test case for predicting lifestyles and emergence of pathogens.</title>
        <authorList>
            <person name="Haridas S."/>
            <person name="Albert R."/>
            <person name="Binder M."/>
            <person name="Bloem J."/>
            <person name="Labutti K."/>
            <person name="Salamov A."/>
            <person name="Andreopoulos B."/>
            <person name="Baker S."/>
            <person name="Barry K."/>
            <person name="Bills G."/>
            <person name="Bluhm B."/>
            <person name="Cannon C."/>
            <person name="Castanera R."/>
            <person name="Culley D."/>
            <person name="Daum C."/>
            <person name="Ezra D."/>
            <person name="Gonzalez J."/>
            <person name="Henrissat B."/>
            <person name="Kuo A."/>
            <person name="Liang C."/>
            <person name="Lipzen A."/>
            <person name="Lutzoni F."/>
            <person name="Magnuson J."/>
            <person name="Mondo S."/>
            <person name="Nolan M."/>
            <person name="Ohm R."/>
            <person name="Pangilinan J."/>
            <person name="Park H.-J."/>
            <person name="Ramirez L."/>
            <person name="Alfaro M."/>
            <person name="Sun H."/>
            <person name="Tritt A."/>
            <person name="Yoshinaga Y."/>
            <person name="Zwiers L.-H."/>
            <person name="Turgeon B."/>
            <person name="Goodwin S."/>
            <person name="Spatafora J."/>
            <person name="Crous P."/>
            <person name="Grigoriev I."/>
        </authorList>
    </citation>
    <scope>NUCLEOTIDE SEQUENCE</scope>
    <source>
        <strain evidence="8">CBS 473.64</strain>
    </source>
</reference>
<keyword evidence="4" id="KW-0560">Oxidoreductase</keyword>
<keyword evidence="5" id="KW-0503">Monooxygenase</keyword>
<dbReference type="Gene3D" id="3.50.50.60">
    <property type="entry name" value="FAD/NAD(P)-binding domain"/>
    <property type="match status" value="1"/>
</dbReference>
<organism evidence="8 9">
    <name type="scientific">Massarina eburnea CBS 473.64</name>
    <dbReference type="NCBI Taxonomy" id="1395130"/>
    <lineage>
        <taxon>Eukaryota</taxon>
        <taxon>Fungi</taxon>
        <taxon>Dikarya</taxon>
        <taxon>Ascomycota</taxon>
        <taxon>Pezizomycotina</taxon>
        <taxon>Dothideomycetes</taxon>
        <taxon>Pleosporomycetidae</taxon>
        <taxon>Pleosporales</taxon>
        <taxon>Massarineae</taxon>
        <taxon>Massarinaceae</taxon>
        <taxon>Massarina</taxon>
    </lineage>
</organism>
<dbReference type="OrthoDB" id="16820at2759"/>
<dbReference type="InterPro" id="IPR002938">
    <property type="entry name" value="FAD-bd"/>
</dbReference>
<comment type="similarity">
    <text evidence="1">Belongs to the paxM FAD-dependent monooxygenase family.</text>
</comment>
<feature type="signal peptide" evidence="6">
    <location>
        <begin position="1"/>
        <end position="19"/>
    </location>
</feature>
<dbReference type="SUPFAM" id="SSF51905">
    <property type="entry name" value="FAD/NAD(P)-binding domain"/>
    <property type="match status" value="1"/>
</dbReference>
<evidence type="ECO:0000256" key="2">
    <source>
        <dbReference type="ARBA" id="ARBA00022630"/>
    </source>
</evidence>
<dbReference type="SUPFAM" id="SSF54373">
    <property type="entry name" value="FAD-linked reductases, C-terminal domain"/>
    <property type="match status" value="1"/>
</dbReference>
<evidence type="ECO:0000256" key="1">
    <source>
        <dbReference type="ARBA" id="ARBA00007992"/>
    </source>
</evidence>
<protein>
    <submittedName>
        <fullName evidence="8">FAD/NAD(P)-binding domain-containing protein</fullName>
    </submittedName>
</protein>
<feature type="domain" description="FAD-binding" evidence="7">
    <location>
        <begin position="5"/>
        <end position="346"/>
    </location>
</feature>
<dbReference type="GO" id="GO:0071949">
    <property type="term" value="F:FAD binding"/>
    <property type="evidence" value="ECO:0007669"/>
    <property type="project" value="InterPro"/>
</dbReference>
<dbReference type="PRINTS" id="PR00420">
    <property type="entry name" value="RNGMNOXGNASE"/>
</dbReference>